<name>A0A0C9XGT3_9AGAR</name>
<dbReference type="EMBL" id="KN838618">
    <property type="protein sequence ID" value="KIK00804.1"/>
    <property type="molecule type" value="Genomic_DNA"/>
</dbReference>
<reference evidence="3" key="2">
    <citation type="submission" date="2015-01" db="EMBL/GenBank/DDBJ databases">
        <title>Evolutionary Origins and Diversification of the Mycorrhizal Mutualists.</title>
        <authorList>
            <consortium name="DOE Joint Genome Institute"/>
            <consortium name="Mycorrhizal Genomics Consortium"/>
            <person name="Kohler A."/>
            <person name="Kuo A."/>
            <person name="Nagy L.G."/>
            <person name="Floudas D."/>
            <person name="Copeland A."/>
            <person name="Barry K.W."/>
            <person name="Cichocki N."/>
            <person name="Veneault-Fourrey C."/>
            <person name="LaButti K."/>
            <person name="Lindquist E.A."/>
            <person name="Lipzen A."/>
            <person name="Lundell T."/>
            <person name="Morin E."/>
            <person name="Murat C."/>
            <person name="Riley R."/>
            <person name="Ohm R."/>
            <person name="Sun H."/>
            <person name="Tunlid A."/>
            <person name="Henrissat B."/>
            <person name="Grigoriev I.V."/>
            <person name="Hibbett D.S."/>
            <person name="Martin F."/>
        </authorList>
    </citation>
    <scope>NUCLEOTIDE SEQUENCE [LARGE SCALE GENOMIC DNA]</scope>
    <source>
        <strain evidence="3">LaAM-08-1</strain>
    </source>
</reference>
<feature type="compositionally biased region" description="Low complexity" evidence="1">
    <location>
        <begin position="101"/>
        <end position="121"/>
    </location>
</feature>
<reference evidence="2 3" key="1">
    <citation type="submission" date="2014-04" db="EMBL/GenBank/DDBJ databases">
        <authorList>
            <consortium name="DOE Joint Genome Institute"/>
            <person name="Kuo A."/>
            <person name="Kohler A."/>
            <person name="Nagy L.G."/>
            <person name="Floudas D."/>
            <person name="Copeland A."/>
            <person name="Barry K.W."/>
            <person name="Cichocki N."/>
            <person name="Veneault-Fourrey C."/>
            <person name="LaButti K."/>
            <person name="Lindquist E.A."/>
            <person name="Lipzen A."/>
            <person name="Lundell T."/>
            <person name="Morin E."/>
            <person name="Murat C."/>
            <person name="Sun H."/>
            <person name="Tunlid A."/>
            <person name="Henrissat B."/>
            <person name="Grigoriev I.V."/>
            <person name="Hibbett D.S."/>
            <person name="Martin F."/>
            <person name="Nordberg H.P."/>
            <person name="Cantor M.N."/>
            <person name="Hua S.X."/>
        </authorList>
    </citation>
    <scope>NUCLEOTIDE SEQUENCE [LARGE SCALE GENOMIC DNA]</scope>
    <source>
        <strain evidence="2 3">LaAM-08-1</strain>
    </source>
</reference>
<gene>
    <name evidence="2" type="ORF">K443DRAFT_7385</name>
</gene>
<feature type="region of interest" description="Disordered" evidence="1">
    <location>
        <begin position="95"/>
        <end position="121"/>
    </location>
</feature>
<evidence type="ECO:0000256" key="1">
    <source>
        <dbReference type="SAM" id="MobiDB-lite"/>
    </source>
</evidence>
<organism evidence="2 3">
    <name type="scientific">Laccaria amethystina LaAM-08-1</name>
    <dbReference type="NCBI Taxonomy" id="1095629"/>
    <lineage>
        <taxon>Eukaryota</taxon>
        <taxon>Fungi</taxon>
        <taxon>Dikarya</taxon>
        <taxon>Basidiomycota</taxon>
        <taxon>Agaricomycotina</taxon>
        <taxon>Agaricomycetes</taxon>
        <taxon>Agaricomycetidae</taxon>
        <taxon>Agaricales</taxon>
        <taxon>Agaricineae</taxon>
        <taxon>Hydnangiaceae</taxon>
        <taxon>Laccaria</taxon>
    </lineage>
</organism>
<dbReference type="HOGENOM" id="CLU_1518109_0_0_1"/>
<dbReference type="Proteomes" id="UP000054477">
    <property type="component" value="Unassembled WGS sequence"/>
</dbReference>
<protein>
    <submittedName>
        <fullName evidence="2">Uncharacterized protein</fullName>
    </submittedName>
</protein>
<evidence type="ECO:0000313" key="2">
    <source>
        <dbReference type="EMBL" id="KIK00804.1"/>
    </source>
</evidence>
<sequence length="177" mass="18869">MAQILGPNERRGIQDFEINQQGTSPRTGLFLQTLRGHALVRHTTRVAPLQCNRVTEEDDETDGGISNPPCCGDADGMGKEGAAAECLLPARFTEESDGWCSSSSSQTVVPSSTSSSSAPPTTTTSLCRAFLPPSISIASFFHWPLFLLFFRLCKAELGLSGGENSAKEEEAVCGDVV</sequence>
<accession>A0A0C9XGT3</accession>
<dbReference type="AlphaFoldDB" id="A0A0C9XGT3"/>
<keyword evidence="3" id="KW-1185">Reference proteome</keyword>
<evidence type="ECO:0000313" key="3">
    <source>
        <dbReference type="Proteomes" id="UP000054477"/>
    </source>
</evidence>
<proteinExistence type="predicted"/>